<feature type="transmembrane region" description="Helical" evidence="8">
    <location>
        <begin position="185"/>
        <end position="210"/>
    </location>
</feature>
<dbReference type="InterPro" id="IPR053385">
    <property type="entry name" value="ABC_transport_permease"/>
</dbReference>
<feature type="transmembrane region" description="Helical" evidence="8">
    <location>
        <begin position="230"/>
        <end position="253"/>
    </location>
</feature>
<proteinExistence type="inferred from homology"/>
<sequence>MKKIGFASYIAMLLIALLSFSVFLVPHDPYAVNLNVRLLPPSPQYWLGTDGLGRDLFSRLLIGGRNTIGASLIVLVAALSIGIPVGLLSGYVGGFVDRLFMRVADSFLAFPDFMIAIVLSGLLGPDIFNLIIAIAAVKWIAYSRIVRNSVRSEKHKDYIAIARLNGLSSPHIVIKHLLPHACSNVIVIASLDVGKIILMIASFSYIGLGIQPPSPEWGAMLNEGRAYFHQAPYLMLAPGLAIMLVVLLSNAWGDRIRDRLDVKRSRE</sequence>
<keyword evidence="2 8" id="KW-0813">Transport</keyword>
<dbReference type="GO" id="GO:0055085">
    <property type="term" value="P:transmembrane transport"/>
    <property type="evidence" value="ECO:0007669"/>
    <property type="project" value="InterPro"/>
</dbReference>
<dbReference type="EMBL" id="CP016808">
    <property type="protein sequence ID" value="ANY69081.1"/>
    <property type="molecule type" value="Genomic_DNA"/>
</dbReference>
<evidence type="ECO:0000256" key="6">
    <source>
        <dbReference type="ARBA" id="ARBA00023136"/>
    </source>
</evidence>
<name>A0A1B2DN13_9BACL</name>
<dbReference type="PROSITE" id="PS50928">
    <property type="entry name" value="ABC_TM1"/>
    <property type="match status" value="1"/>
</dbReference>
<evidence type="ECO:0000313" key="10">
    <source>
        <dbReference type="EMBL" id="ANY69081.1"/>
    </source>
</evidence>
<dbReference type="NCBIfam" id="NF045474">
    <property type="entry name" value="Opp2C"/>
    <property type="match status" value="1"/>
</dbReference>
<evidence type="ECO:0000256" key="7">
    <source>
        <dbReference type="ARBA" id="ARBA00024202"/>
    </source>
</evidence>
<comment type="subcellular location">
    <subcellularLocation>
        <location evidence="1 8">Cell membrane</location>
        <topology evidence="1 8">Multi-pass membrane protein</topology>
    </subcellularLocation>
</comment>
<organism evidence="10">
    <name type="scientific">Paenibacillus sp. BIHB 4019</name>
    <dbReference type="NCBI Taxonomy" id="1870819"/>
    <lineage>
        <taxon>Bacteria</taxon>
        <taxon>Bacillati</taxon>
        <taxon>Bacillota</taxon>
        <taxon>Bacilli</taxon>
        <taxon>Bacillales</taxon>
        <taxon>Paenibacillaceae</taxon>
        <taxon>Paenibacillus</taxon>
    </lineage>
</organism>
<dbReference type="CDD" id="cd06261">
    <property type="entry name" value="TM_PBP2"/>
    <property type="match status" value="1"/>
</dbReference>
<evidence type="ECO:0000256" key="4">
    <source>
        <dbReference type="ARBA" id="ARBA00022692"/>
    </source>
</evidence>
<feature type="transmembrane region" description="Helical" evidence="8">
    <location>
        <begin position="113"/>
        <end position="141"/>
    </location>
</feature>
<dbReference type="AlphaFoldDB" id="A0A1B2DN13"/>
<gene>
    <name evidence="10" type="primary">nikC</name>
    <name evidence="10" type="ORF">BBD42_23305</name>
</gene>
<dbReference type="InterPro" id="IPR000515">
    <property type="entry name" value="MetI-like"/>
</dbReference>
<evidence type="ECO:0000256" key="1">
    <source>
        <dbReference type="ARBA" id="ARBA00004651"/>
    </source>
</evidence>
<protein>
    <submittedName>
        <fullName evidence="10">Nickel ABC transporter permease subunit NikC</fullName>
    </submittedName>
</protein>
<evidence type="ECO:0000256" key="2">
    <source>
        <dbReference type="ARBA" id="ARBA00022448"/>
    </source>
</evidence>
<evidence type="ECO:0000256" key="3">
    <source>
        <dbReference type="ARBA" id="ARBA00022475"/>
    </source>
</evidence>
<dbReference type="Pfam" id="PF00528">
    <property type="entry name" value="BPD_transp_1"/>
    <property type="match status" value="1"/>
</dbReference>
<keyword evidence="3" id="KW-1003">Cell membrane</keyword>
<dbReference type="SUPFAM" id="SSF161098">
    <property type="entry name" value="MetI-like"/>
    <property type="match status" value="1"/>
</dbReference>
<dbReference type="InterPro" id="IPR050366">
    <property type="entry name" value="BP-dependent_transpt_permease"/>
</dbReference>
<keyword evidence="6 8" id="KW-0472">Membrane</keyword>
<keyword evidence="5 8" id="KW-1133">Transmembrane helix</keyword>
<keyword evidence="4 8" id="KW-0812">Transmembrane</keyword>
<feature type="transmembrane region" description="Helical" evidence="8">
    <location>
        <begin position="68"/>
        <end position="93"/>
    </location>
</feature>
<accession>A0A1B2DN13</accession>
<reference evidence="10" key="1">
    <citation type="submission" date="2016-08" db="EMBL/GenBank/DDBJ databases">
        <title>Complete Genome Seqeunce of Paenibacillus sp. BIHB 4019 from tea rhizoplane.</title>
        <authorList>
            <person name="Thakur R."/>
            <person name="Swarnkar M.K."/>
            <person name="Gulati A."/>
        </authorList>
    </citation>
    <scope>NUCLEOTIDE SEQUENCE [LARGE SCALE GENOMIC DNA]</scope>
    <source>
        <strain evidence="10">BIHB4019</strain>
    </source>
</reference>
<evidence type="ECO:0000256" key="8">
    <source>
        <dbReference type="RuleBase" id="RU363032"/>
    </source>
</evidence>
<dbReference type="GO" id="GO:0005886">
    <property type="term" value="C:plasma membrane"/>
    <property type="evidence" value="ECO:0007669"/>
    <property type="project" value="UniProtKB-SubCell"/>
</dbReference>
<dbReference type="PANTHER" id="PTHR43386">
    <property type="entry name" value="OLIGOPEPTIDE TRANSPORT SYSTEM PERMEASE PROTEIN APPC"/>
    <property type="match status" value="1"/>
</dbReference>
<evidence type="ECO:0000256" key="5">
    <source>
        <dbReference type="ARBA" id="ARBA00022989"/>
    </source>
</evidence>
<evidence type="ECO:0000259" key="9">
    <source>
        <dbReference type="PROSITE" id="PS50928"/>
    </source>
</evidence>
<feature type="domain" description="ABC transmembrane type-1" evidence="9">
    <location>
        <begin position="68"/>
        <end position="253"/>
    </location>
</feature>
<comment type="similarity">
    <text evidence="7">Belongs to the binding-protein-dependent transport system permease family. OppBC subfamily.</text>
</comment>
<dbReference type="PANTHER" id="PTHR43386:SF1">
    <property type="entry name" value="D,D-DIPEPTIDE TRANSPORT SYSTEM PERMEASE PROTEIN DDPC-RELATED"/>
    <property type="match status" value="1"/>
</dbReference>
<dbReference type="InterPro" id="IPR035906">
    <property type="entry name" value="MetI-like_sf"/>
</dbReference>
<feature type="transmembrane region" description="Helical" evidence="8">
    <location>
        <begin position="6"/>
        <end position="25"/>
    </location>
</feature>
<dbReference type="Gene3D" id="1.10.3720.10">
    <property type="entry name" value="MetI-like"/>
    <property type="match status" value="1"/>
</dbReference>
<dbReference type="RefSeq" id="WP_099520133.1">
    <property type="nucleotide sequence ID" value="NZ_CP016808.1"/>
</dbReference>